<keyword evidence="1" id="KW-1133">Transmembrane helix</keyword>
<protein>
    <submittedName>
        <fullName evidence="2">Uncharacterized protein</fullName>
    </submittedName>
</protein>
<dbReference type="EMBL" id="MFAE01000002">
    <property type="protein sequence ID" value="OGD67672.1"/>
    <property type="molecule type" value="Genomic_DNA"/>
</dbReference>
<sequence>MTDLELEIQLKEQAEKLEKIFVSSEKVRKYFLIIFWVTIITFALPLLGMIIFLPTIISTLTAGLTI</sequence>
<dbReference type="Proteomes" id="UP000179003">
    <property type="component" value="Unassembled WGS sequence"/>
</dbReference>
<proteinExistence type="predicted"/>
<reference evidence="2 3" key="1">
    <citation type="journal article" date="2016" name="Nat. Commun.">
        <title>Thousands of microbial genomes shed light on interconnected biogeochemical processes in an aquifer system.</title>
        <authorList>
            <person name="Anantharaman K."/>
            <person name="Brown C.T."/>
            <person name="Hug L.A."/>
            <person name="Sharon I."/>
            <person name="Castelle C.J."/>
            <person name="Probst A.J."/>
            <person name="Thomas B.C."/>
            <person name="Singh A."/>
            <person name="Wilkins M.J."/>
            <person name="Karaoz U."/>
            <person name="Brodie E.L."/>
            <person name="Williams K.H."/>
            <person name="Hubbard S.S."/>
            <person name="Banfield J.F."/>
        </authorList>
    </citation>
    <scope>NUCLEOTIDE SEQUENCE [LARGE SCALE GENOMIC DNA]</scope>
</reference>
<keyword evidence="1" id="KW-0472">Membrane</keyword>
<accession>A0A1F5EJU0</accession>
<organism evidence="2 3">
    <name type="scientific">Candidatus Campbellbacteria bacterium RIFOXYC2_FULL_35_25</name>
    <dbReference type="NCBI Taxonomy" id="1797582"/>
    <lineage>
        <taxon>Bacteria</taxon>
        <taxon>Candidatus Campbelliibacteriota</taxon>
    </lineage>
</organism>
<gene>
    <name evidence="2" type="ORF">A2442_03820</name>
</gene>
<comment type="caution">
    <text evidence="2">The sequence shown here is derived from an EMBL/GenBank/DDBJ whole genome shotgun (WGS) entry which is preliminary data.</text>
</comment>
<keyword evidence="1" id="KW-0812">Transmembrane</keyword>
<feature type="transmembrane region" description="Helical" evidence="1">
    <location>
        <begin position="30"/>
        <end position="57"/>
    </location>
</feature>
<evidence type="ECO:0000313" key="2">
    <source>
        <dbReference type="EMBL" id="OGD67672.1"/>
    </source>
</evidence>
<dbReference type="STRING" id="1797582.A2442_03820"/>
<dbReference type="AlphaFoldDB" id="A0A1F5EJU0"/>
<evidence type="ECO:0000313" key="3">
    <source>
        <dbReference type="Proteomes" id="UP000179003"/>
    </source>
</evidence>
<evidence type="ECO:0000256" key="1">
    <source>
        <dbReference type="SAM" id="Phobius"/>
    </source>
</evidence>
<name>A0A1F5EJU0_9BACT</name>